<feature type="domain" description="Putative zinc-finger" evidence="1">
    <location>
        <begin position="8"/>
        <end position="42"/>
    </location>
</feature>
<dbReference type="InterPro" id="IPR027383">
    <property type="entry name" value="Znf_put"/>
</dbReference>
<proteinExistence type="predicted"/>
<dbReference type="Proteomes" id="UP000237684">
    <property type="component" value="Unassembled WGS sequence"/>
</dbReference>
<dbReference type="InterPro" id="IPR041916">
    <property type="entry name" value="Anti_sigma_zinc_sf"/>
</dbReference>
<dbReference type="AlphaFoldDB" id="A0A2S8SQF5"/>
<evidence type="ECO:0000313" key="3">
    <source>
        <dbReference type="Proteomes" id="UP000237684"/>
    </source>
</evidence>
<comment type="caution">
    <text evidence="2">The sequence shown here is derived from an EMBL/GenBank/DDBJ whole genome shotgun (WGS) entry which is preliminary data.</text>
</comment>
<dbReference type="Gene3D" id="1.10.10.1320">
    <property type="entry name" value="Anti-sigma factor, zinc-finger domain"/>
    <property type="match status" value="1"/>
</dbReference>
<gene>
    <name evidence="2" type="ORF">B1R32_1168</name>
</gene>
<keyword evidence="3" id="KW-1185">Reference proteome</keyword>
<dbReference type="RefSeq" id="WP_123580752.1">
    <property type="nucleotide sequence ID" value="NZ_NIGF01000016.1"/>
</dbReference>
<name>A0A2S8SQF5_9BACT</name>
<protein>
    <submittedName>
        <fullName evidence="2">Anti-sigma factor, TIGR02949 family</fullName>
    </submittedName>
</protein>
<reference evidence="2 3" key="1">
    <citation type="journal article" date="2018" name="Syst. Appl. Microbiol.">
        <title>Abditibacterium utsteinense sp. nov., the first cultivated member of candidate phylum FBP, isolated from ice-free Antarctic soil samples.</title>
        <authorList>
            <person name="Tahon G."/>
            <person name="Tytgat B."/>
            <person name="Lebbe L."/>
            <person name="Carlier A."/>
            <person name="Willems A."/>
        </authorList>
    </citation>
    <scope>NUCLEOTIDE SEQUENCE [LARGE SCALE GENOMIC DNA]</scope>
    <source>
        <strain evidence="2 3">LMG 29911</strain>
    </source>
</reference>
<evidence type="ECO:0000259" key="1">
    <source>
        <dbReference type="Pfam" id="PF13490"/>
    </source>
</evidence>
<dbReference type="EMBL" id="NIGF01000016">
    <property type="protein sequence ID" value="PQV63032.1"/>
    <property type="molecule type" value="Genomic_DNA"/>
</dbReference>
<dbReference type="InParanoid" id="A0A2S8SQF5"/>
<accession>A0A2S8SQF5</accession>
<evidence type="ECO:0000313" key="2">
    <source>
        <dbReference type="EMBL" id="PQV63032.1"/>
    </source>
</evidence>
<dbReference type="OrthoDB" id="9782842at2"/>
<dbReference type="Pfam" id="PF13490">
    <property type="entry name" value="zf-HC2"/>
    <property type="match status" value="1"/>
</dbReference>
<sequence length="82" mass="9302">MLLGFLSCKEAIARLDDYIDRELSPREMILVARHLKICAHCAREFAFEAELVAGLRAKIQRIEAPPELLQKIRASLPDSPEN</sequence>
<organism evidence="2 3">
    <name type="scientific">Abditibacterium utsteinense</name>
    <dbReference type="NCBI Taxonomy" id="1960156"/>
    <lineage>
        <taxon>Bacteria</taxon>
        <taxon>Pseudomonadati</taxon>
        <taxon>Abditibacteriota</taxon>
        <taxon>Abditibacteriia</taxon>
        <taxon>Abditibacteriales</taxon>
        <taxon>Abditibacteriaceae</taxon>
        <taxon>Abditibacterium</taxon>
    </lineage>
</organism>